<evidence type="ECO:0000256" key="2">
    <source>
        <dbReference type="SAM" id="Phobius"/>
    </source>
</evidence>
<evidence type="ECO:0008006" key="5">
    <source>
        <dbReference type="Google" id="ProtNLM"/>
    </source>
</evidence>
<protein>
    <recommendedName>
        <fullName evidence="5">LppX_LprAFG lipoprotein</fullName>
    </recommendedName>
</protein>
<keyword evidence="2" id="KW-1133">Transmembrane helix</keyword>
<evidence type="ECO:0000313" key="3">
    <source>
        <dbReference type="EMBL" id="TDC17171.1"/>
    </source>
</evidence>
<comment type="caution">
    <text evidence="3">The sequence shown here is derived from an EMBL/GenBank/DDBJ whole genome shotgun (WGS) entry which is preliminary data.</text>
</comment>
<reference evidence="3 4" key="1">
    <citation type="submission" date="2019-03" db="EMBL/GenBank/DDBJ databases">
        <title>Draft genome sequences of novel Actinobacteria.</title>
        <authorList>
            <person name="Sahin N."/>
            <person name="Ay H."/>
            <person name="Saygin H."/>
        </authorList>
    </citation>
    <scope>NUCLEOTIDE SEQUENCE [LARGE SCALE GENOMIC DNA]</scope>
    <source>
        <strain evidence="3 4">DSM 45347</strain>
    </source>
</reference>
<keyword evidence="4" id="KW-1185">Reference proteome</keyword>
<organism evidence="3 4">
    <name type="scientific">Actinomadura bangladeshensis</name>
    <dbReference type="NCBI Taxonomy" id="453573"/>
    <lineage>
        <taxon>Bacteria</taxon>
        <taxon>Bacillati</taxon>
        <taxon>Actinomycetota</taxon>
        <taxon>Actinomycetes</taxon>
        <taxon>Streptosporangiales</taxon>
        <taxon>Thermomonosporaceae</taxon>
        <taxon>Actinomadura</taxon>
    </lineage>
</organism>
<dbReference type="RefSeq" id="WP_131938739.1">
    <property type="nucleotide sequence ID" value="NZ_BAAAMX010000027.1"/>
</dbReference>
<sequence length="270" mass="28012">MNVRDQRLTTALGSLAGAPPSPAPVDEVLRRGRRAKRTRRAAVLGASTTAAAAGALAVALAAGPASGTAPGTAPGDADGRTSLVAAVEATAATSFKVEMANTMRQGDRPAHVERYRGAFDAAKHRGYLRGPLSARTAPELRFIGGKTYVHRGEWKEVEGGFSVLSRGTLAPASLAADPASLLKRLSTLGKVTSAGGGTYTFSYVPAKTGGPPTGDRVTGTVTVADQKVRRIEQKTVIRSATPEIADRDPVHFTSVIDFSGYGTPVHLDQP</sequence>
<keyword evidence="2" id="KW-0812">Transmembrane</keyword>
<dbReference type="EMBL" id="SMJW01000037">
    <property type="protein sequence ID" value="TDC17171.1"/>
    <property type="molecule type" value="Genomic_DNA"/>
</dbReference>
<keyword evidence="2" id="KW-0472">Membrane</keyword>
<evidence type="ECO:0000313" key="4">
    <source>
        <dbReference type="Proteomes" id="UP000295431"/>
    </source>
</evidence>
<dbReference type="OrthoDB" id="3477614at2"/>
<evidence type="ECO:0000256" key="1">
    <source>
        <dbReference type="SAM" id="MobiDB-lite"/>
    </source>
</evidence>
<proteinExistence type="predicted"/>
<feature type="region of interest" description="Disordered" evidence="1">
    <location>
        <begin position="1"/>
        <end position="24"/>
    </location>
</feature>
<name>A0A4R4P451_9ACTN</name>
<gene>
    <name evidence="3" type="ORF">E1284_09990</name>
</gene>
<dbReference type="Proteomes" id="UP000295431">
    <property type="component" value="Unassembled WGS sequence"/>
</dbReference>
<accession>A0A4R4P451</accession>
<feature type="transmembrane region" description="Helical" evidence="2">
    <location>
        <begin position="41"/>
        <end position="62"/>
    </location>
</feature>
<dbReference type="AlphaFoldDB" id="A0A4R4P451"/>